<proteinExistence type="predicted"/>
<keyword evidence="2" id="KW-1185">Reference proteome</keyword>
<dbReference type="OrthoDB" id="6769124at2759"/>
<dbReference type="AlphaFoldDB" id="A0A9N9XA73"/>
<accession>A0A9N9XA73</accession>
<dbReference type="Proteomes" id="UP001153709">
    <property type="component" value="Chromosome 3"/>
</dbReference>
<protein>
    <submittedName>
        <fullName evidence="1">Uncharacterized protein</fullName>
    </submittedName>
</protein>
<dbReference type="EMBL" id="OU898278">
    <property type="protein sequence ID" value="CAG9831013.1"/>
    <property type="molecule type" value="Genomic_DNA"/>
</dbReference>
<name>A0A9N9XA73_DIABA</name>
<evidence type="ECO:0000313" key="2">
    <source>
        <dbReference type="Proteomes" id="UP001153709"/>
    </source>
</evidence>
<reference evidence="1" key="1">
    <citation type="submission" date="2022-01" db="EMBL/GenBank/DDBJ databases">
        <authorList>
            <person name="King R."/>
        </authorList>
    </citation>
    <scope>NUCLEOTIDE SEQUENCE</scope>
</reference>
<sequence>MIYYVITNRDINPSKIIDVRCLNSADVGSDHSLVLCKTRIIRKYFPPKRAAPTQTKIKVEGLNKESTEYLYRKRISKKIAGNEILENDNIWNHLERVEWTWNHLC</sequence>
<organism evidence="1 2">
    <name type="scientific">Diabrotica balteata</name>
    <name type="common">Banded cucumber beetle</name>
    <dbReference type="NCBI Taxonomy" id="107213"/>
    <lineage>
        <taxon>Eukaryota</taxon>
        <taxon>Metazoa</taxon>
        <taxon>Ecdysozoa</taxon>
        <taxon>Arthropoda</taxon>
        <taxon>Hexapoda</taxon>
        <taxon>Insecta</taxon>
        <taxon>Pterygota</taxon>
        <taxon>Neoptera</taxon>
        <taxon>Endopterygota</taxon>
        <taxon>Coleoptera</taxon>
        <taxon>Polyphaga</taxon>
        <taxon>Cucujiformia</taxon>
        <taxon>Chrysomeloidea</taxon>
        <taxon>Chrysomelidae</taxon>
        <taxon>Galerucinae</taxon>
        <taxon>Diabroticina</taxon>
        <taxon>Diabroticites</taxon>
        <taxon>Diabrotica</taxon>
    </lineage>
</organism>
<gene>
    <name evidence="1" type="ORF">DIABBA_LOCUS4651</name>
</gene>
<evidence type="ECO:0000313" key="1">
    <source>
        <dbReference type="EMBL" id="CAG9831013.1"/>
    </source>
</evidence>